<dbReference type="EMBL" id="LQYW01000034">
    <property type="protein sequence ID" value="KYD31534.1"/>
    <property type="molecule type" value="Genomic_DNA"/>
</dbReference>
<organism evidence="5 6">
    <name type="scientific">Parageobacillus toebii</name>
    <dbReference type="NCBI Taxonomy" id="153151"/>
    <lineage>
        <taxon>Bacteria</taxon>
        <taxon>Bacillati</taxon>
        <taxon>Bacillota</taxon>
        <taxon>Bacilli</taxon>
        <taxon>Bacillales</taxon>
        <taxon>Anoxybacillaceae</taxon>
        <taxon>Parageobacillus</taxon>
    </lineage>
</organism>
<keyword evidence="1" id="KW-0813">Transport</keyword>
<dbReference type="InterPro" id="IPR003593">
    <property type="entry name" value="AAA+_ATPase"/>
</dbReference>
<keyword evidence="2" id="KW-0547">Nucleotide-binding</keyword>
<dbReference type="InterPro" id="IPR051782">
    <property type="entry name" value="ABC_Transporter_VariousFunc"/>
</dbReference>
<dbReference type="Proteomes" id="UP000075324">
    <property type="component" value="Unassembled WGS sequence"/>
</dbReference>
<feature type="domain" description="ABC transporter" evidence="4">
    <location>
        <begin position="2"/>
        <end position="227"/>
    </location>
</feature>
<proteinExistence type="predicted"/>
<dbReference type="PANTHER" id="PTHR42939:SF1">
    <property type="entry name" value="ABC TRANSPORTER ATP-BINDING PROTEIN ALBC-RELATED"/>
    <property type="match status" value="1"/>
</dbReference>
<evidence type="ECO:0000256" key="3">
    <source>
        <dbReference type="ARBA" id="ARBA00022840"/>
    </source>
</evidence>
<dbReference type="GO" id="GO:0016887">
    <property type="term" value="F:ATP hydrolysis activity"/>
    <property type="evidence" value="ECO:0007669"/>
    <property type="project" value="InterPro"/>
</dbReference>
<dbReference type="Pfam" id="PF00005">
    <property type="entry name" value="ABC_tran"/>
    <property type="match status" value="1"/>
</dbReference>
<gene>
    <name evidence="5" type="ORF">B4110_1950</name>
</gene>
<keyword evidence="3" id="KW-0067">ATP-binding</keyword>
<reference evidence="5 6" key="1">
    <citation type="submission" date="2016-01" db="EMBL/GenBank/DDBJ databases">
        <title>Draft Genome Sequences of Seven Thermophilic Sporeformers Isolated from Foods.</title>
        <authorList>
            <person name="Berendsen E.M."/>
            <person name="Wells-Bennik M.H."/>
            <person name="Krawcyk A.O."/>
            <person name="De Jong A."/>
            <person name="Holsappel S."/>
            <person name="Eijlander R.T."/>
            <person name="Kuipers O.P."/>
        </authorList>
    </citation>
    <scope>NUCLEOTIDE SEQUENCE [LARGE SCALE GENOMIC DNA]</scope>
    <source>
        <strain evidence="5 6">B4110</strain>
    </source>
</reference>
<evidence type="ECO:0000256" key="2">
    <source>
        <dbReference type="ARBA" id="ARBA00022741"/>
    </source>
</evidence>
<dbReference type="Gene3D" id="3.40.50.300">
    <property type="entry name" value="P-loop containing nucleotide triphosphate hydrolases"/>
    <property type="match status" value="1"/>
</dbReference>
<evidence type="ECO:0000256" key="1">
    <source>
        <dbReference type="ARBA" id="ARBA00022448"/>
    </source>
</evidence>
<dbReference type="GO" id="GO:0005524">
    <property type="term" value="F:ATP binding"/>
    <property type="evidence" value="ECO:0007669"/>
    <property type="project" value="UniProtKB-KW"/>
</dbReference>
<evidence type="ECO:0000313" key="6">
    <source>
        <dbReference type="Proteomes" id="UP000075324"/>
    </source>
</evidence>
<dbReference type="SMART" id="SM00382">
    <property type="entry name" value="AAA"/>
    <property type="match status" value="1"/>
</dbReference>
<dbReference type="PROSITE" id="PS50893">
    <property type="entry name" value="ABC_TRANSPORTER_2"/>
    <property type="match status" value="1"/>
</dbReference>
<dbReference type="InterPro" id="IPR027417">
    <property type="entry name" value="P-loop_NTPase"/>
</dbReference>
<dbReference type="SUPFAM" id="SSF52540">
    <property type="entry name" value="P-loop containing nucleoside triphosphate hydrolases"/>
    <property type="match status" value="1"/>
</dbReference>
<sequence length="299" mass="34697">MIHLTNVTKTFDRFQAIRKVNMTVQKGRIYGLLGSNGAGKTTLLKMMAGIIRPDHGTVLIDGEEVWENPEIKRRIMFLPDHVYFFPQTTIEQMAAFYESVYPSFHRERFTRLQELFLLDPRKKIHQFSKGMQRQAAFWLAFSTMPDVLIMDEPLDGLDAVVRQKVKNIIVQEVAEREMTVVISSHNLREMEDLCDCIGILHEGEMLFEKELDAMKTDIHKIQVAFRNGIPKQFAEQLDIVYEEQRGSVLLLIVRGEKQEIISYIKPFQPLIFDILPLTLEEIFIYEMGDVGYAIENIIV</sequence>
<dbReference type="PANTHER" id="PTHR42939">
    <property type="entry name" value="ABC TRANSPORTER ATP-BINDING PROTEIN ALBC-RELATED"/>
    <property type="match status" value="1"/>
</dbReference>
<evidence type="ECO:0000259" key="4">
    <source>
        <dbReference type="PROSITE" id="PS50893"/>
    </source>
</evidence>
<name>A0A150N4E3_9BACL</name>
<comment type="caution">
    <text evidence="5">The sequence shown here is derived from an EMBL/GenBank/DDBJ whole genome shotgun (WGS) entry which is preliminary data.</text>
</comment>
<dbReference type="AlphaFoldDB" id="A0A150N4E3"/>
<dbReference type="PATRIC" id="fig|153151.4.peg.2239"/>
<protein>
    <recommendedName>
        <fullName evidence="4">ABC transporter domain-containing protein</fullName>
    </recommendedName>
</protein>
<dbReference type="InterPro" id="IPR003439">
    <property type="entry name" value="ABC_transporter-like_ATP-bd"/>
</dbReference>
<evidence type="ECO:0000313" key="5">
    <source>
        <dbReference type="EMBL" id="KYD31534.1"/>
    </source>
</evidence>
<dbReference type="CDD" id="cd03230">
    <property type="entry name" value="ABC_DR_subfamily_A"/>
    <property type="match status" value="1"/>
</dbReference>
<dbReference type="RefSeq" id="WP_062677689.1">
    <property type="nucleotide sequence ID" value="NZ_LQYW01000034.1"/>
</dbReference>
<accession>A0A150N4E3</accession>